<comment type="domain">
    <text evidence="11">The clip domain consists of 35-55 residues which are 'knitted' together usually by 3 conserved disulfide bonds forming a clip-like compact structure.</text>
</comment>
<dbReference type="GO" id="GO:0006508">
    <property type="term" value="P:proteolysis"/>
    <property type="evidence" value="ECO:0007669"/>
    <property type="project" value="UniProtKB-KW"/>
</dbReference>
<dbReference type="Pfam" id="PF00089">
    <property type="entry name" value="Trypsin"/>
    <property type="match status" value="1"/>
</dbReference>
<evidence type="ECO:0000259" key="12">
    <source>
        <dbReference type="PROSITE" id="PS50240"/>
    </source>
</evidence>
<evidence type="ECO:0000256" key="5">
    <source>
        <dbReference type="ARBA" id="ARBA00022837"/>
    </source>
</evidence>
<keyword evidence="8" id="KW-0325">Glycoprotein</keyword>
<reference evidence="14 15" key="1">
    <citation type="submission" date="2020-11" db="EMBL/GenBank/DDBJ databases">
        <authorList>
            <person name="Wallbank WR R."/>
            <person name="Pardo Diaz C."/>
            <person name="Kozak K."/>
            <person name="Martin S."/>
            <person name="Jiggins C."/>
            <person name="Moest M."/>
            <person name="Warren A I."/>
            <person name="Generalovic N T."/>
            <person name="Byers J.R.P. K."/>
            <person name="Montejo-Kovacevich G."/>
            <person name="Yen C E."/>
        </authorList>
    </citation>
    <scope>NUCLEOTIDE SEQUENCE [LARGE SCALE GENOMIC DNA]</scope>
</reference>
<dbReference type="InterPro" id="IPR009003">
    <property type="entry name" value="Peptidase_S1_PA"/>
</dbReference>
<dbReference type="PANTHER" id="PTHR24256">
    <property type="entry name" value="TRYPTASE-RELATED"/>
    <property type="match status" value="1"/>
</dbReference>
<evidence type="ECO:0000256" key="8">
    <source>
        <dbReference type="ARBA" id="ARBA00023180"/>
    </source>
</evidence>
<keyword evidence="7" id="KW-1015">Disulfide bond</keyword>
<dbReference type="CDD" id="cd00190">
    <property type="entry name" value="Tryp_SPc"/>
    <property type="match status" value="1"/>
</dbReference>
<keyword evidence="1 10" id="KW-0645">Protease</keyword>
<proteinExistence type="inferred from homology"/>
<dbReference type="Pfam" id="PF12032">
    <property type="entry name" value="CLIP"/>
    <property type="match status" value="1"/>
</dbReference>
<dbReference type="SMART" id="SM00020">
    <property type="entry name" value="Tryp_SPc"/>
    <property type="match status" value="1"/>
</dbReference>
<dbReference type="SMART" id="SM00680">
    <property type="entry name" value="CLIP"/>
    <property type="match status" value="1"/>
</dbReference>
<gene>
    <name evidence="14" type="ORF">HERILL_LOCUS7846</name>
</gene>
<dbReference type="PRINTS" id="PR00722">
    <property type="entry name" value="CHYMOTRYPSIN"/>
</dbReference>
<dbReference type="InterPro" id="IPR043504">
    <property type="entry name" value="Peptidase_S1_PA_chymotrypsin"/>
</dbReference>
<sequence length="368" mass="40704">MWLWLFGVSALILSPISTQQNIGRLYPRCATSDQRPGQCIPLGDCEFMLNILKNNPLSDRERSYLRANRCGGRTTVILICCPLQTSIPDAQGLLPLPLQCGIMNSDRIFGGTQTRIDEYPWMALLAYSKPGNQTGFHCGGTLINNRYVLTASHCVNGKTIPKDWKLSGVRLGEWNLASGSDCDLDDCNDSPLDVTIEEFISHENYDPQLNDKYNDIALLRLSRNITFTDWVNPICLPLAESLQSRNFEGISLEVAGWGRTESAKKSDVKLKAFVRGVNSNNCNNVYSGEGVTVKNTQICAGGEKGVDSCTGDSGGPLMGVDMLNNKTPYYFLAGIISFGPTPCAQLGWPGIYTRVDRYIDWIKRNIRP</sequence>
<feature type="signal peptide" evidence="11">
    <location>
        <begin position="1"/>
        <end position="18"/>
    </location>
</feature>
<dbReference type="EC" id="3.4.21.-" evidence="10"/>
<evidence type="ECO:0000256" key="9">
    <source>
        <dbReference type="ARBA" id="ARBA00024195"/>
    </source>
</evidence>
<feature type="domain" description="Peptidase S1" evidence="12">
    <location>
        <begin position="108"/>
        <end position="367"/>
    </location>
</feature>
<feature type="chain" id="PRO_5031592915" description="CLIP domain-containing serine protease" evidence="11">
    <location>
        <begin position="19"/>
        <end position="368"/>
    </location>
</feature>
<evidence type="ECO:0000256" key="6">
    <source>
        <dbReference type="ARBA" id="ARBA00023145"/>
    </source>
</evidence>
<dbReference type="FunFam" id="2.40.10.10:FF:000084">
    <property type="entry name" value="Serine protease easter"/>
    <property type="match status" value="1"/>
</dbReference>
<organism evidence="14 15">
    <name type="scientific">Hermetia illucens</name>
    <name type="common">Black soldier fly</name>
    <dbReference type="NCBI Taxonomy" id="343691"/>
    <lineage>
        <taxon>Eukaryota</taxon>
        <taxon>Metazoa</taxon>
        <taxon>Ecdysozoa</taxon>
        <taxon>Arthropoda</taxon>
        <taxon>Hexapoda</taxon>
        <taxon>Insecta</taxon>
        <taxon>Pterygota</taxon>
        <taxon>Neoptera</taxon>
        <taxon>Endopterygota</taxon>
        <taxon>Diptera</taxon>
        <taxon>Brachycera</taxon>
        <taxon>Stratiomyomorpha</taxon>
        <taxon>Stratiomyidae</taxon>
        <taxon>Hermetiinae</taxon>
        <taxon>Hermetia</taxon>
    </lineage>
</organism>
<protein>
    <recommendedName>
        <fullName evidence="11">CLIP domain-containing serine protease</fullName>
        <ecNumber evidence="10">3.4.21.-</ecNumber>
    </recommendedName>
</protein>
<dbReference type="InterPro" id="IPR051487">
    <property type="entry name" value="Ser/Thr_Proteases_Immune/Dev"/>
</dbReference>
<keyword evidence="11" id="KW-0964">Secreted</keyword>
<dbReference type="PROSITE" id="PS00134">
    <property type="entry name" value="TRYPSIN_HIS"/>
    <property type="match status" value="1"/>
</dbReference>
<dbReference type="AlphaFoldDB" id="A0A7R8YTP6"/>
<keyword evidence="3 10" id="KW-0378">Hydrolase</keyword>
<evidence type="ECO:0000313" key="15">
    <source>
        <dbReference type="Proteomes" id="UP000594454"/>
    </source>
</evidence>
<dbReference type="InterPro" id="IPR001254">
    <property type="entry name" value="Trypsin_dom"/>
</dbReference>
<keyword evidence="15" id="KW-1185">Reference proteome</keyword>
<evidence type="ECO:0000256" key="10">
    <source>
        <dbReference type="RuleBase" id="RU363034"/>
    </source>
</evidence>
<name>A0A7R8YTP6_HERIL</name>
<evidence type="ECO:0000256" key="1">
    <source>
        <dbReference type="ARBA" id="ARBA00022670"/>
    </source>
</evidence>
<evidence type="ECO:0000256" key="7">
    <source>
        <dbReference type="ARBA" id="ARBA00023157"/>
    </source>
</evidence>
<dbReference type="Gene3D" id="2.40.10.10">
    <property type="entry name" value="Trypsin-like serine proteases"/>
    <property type="match status" value="2"/>
</dbReference>
<dbReference type="InterPro" id="IPR001314">
    <property type="entry name" value="Peptidase_S1A"/>
</dbReference>
<comment type="similarity">
    <text evidence="9 11">Belongs to the peptidase S1 family. CLIP subfamily.</text>
</comment>
<evidence type="ECO:0000256" key="2">
    <source>
        <dbReference type="ARBA" id="ARBA00022729"/>
    </source>
</evidence>
<keyword evidence="6" id="KW-0865">Zymogen</keyword>
<feature type="domain" description="Clip" evidence="13">
    <location>
        <begin position="28"/>
        <end position="81"/>
    </location>
</feature>
<dbReference type="InterPro" id="IPR033116">
    <property type="entry name" value="TRYPSIN_SER"/>
</dbReference>
<evidence type="ECO:0000256" key="3">
    <source>
        <dbReference type="ARBA" id="ARBA00022801"/>
    </source>
</evidence>
<keyword evidence="4 10" id="KW-0720">Serine protease</keyword>
<evidence type="ECO:0000313" key="14">
    <source>
        <dbReference type="EMBL" id="CAD7084977.1"/>
    </source>
</evidence>
<dbReference type="GO" id="GO:0005576">
    <property type="term" value="C:extracellular region"/>
    <property type="evidence" value="ECO:0007669"/>
    <property type="project" value="UniProtKB-SubCell"/>
</dbReference>
<dbReference type="InterPro" id="IPR022700">
    <property type="entry name" value="CLIP"/>
</dbReference>
<evidence type="ECO:0000256" key="4">
    <source>
        <dbReference type="ARBA" id="ARBA00022825"/>
    </source>
</evidence>
<dbReference type="PROSITE" id="PS00135">
    <property type="entry name" value="TRYPSIN_SER"/>
    <property type="match status" value="1"/>
</dbReference>
<evidence type="ECO:0000259" key="13">
    <source>
        <dbReference type="PROSITE" id="PS51888"/>
    </source>
</evidence>
<dbReference type="OrthoDB" id="9028152at2759"/>
<dbReference type="InParanoid" id="A0A7R8YTP6"/>
<dbReference type="InterPro" id="IPR038565">
    <property type="entry name" value="CLIP_sf"/>
</dbReference>
<dbReference type="OMA" id="VEWIISK"/>
<dbReference type="GO" id="GO:0004252">
    <property type="term" value="F:serine-type endopeptidase activity"/>
    <property type="evidence" value="ECO:0007669"/>
    <property type="project" value="UniProtKB-UniRule"/>
</dbReference>
<dbReference type="InterPro" id="IPR018114">
    <property type="entry name" value="TRYPSIN_HIS"/>
</dbReference>
<accession>A0A7R8YTP6</accession>
<dbReference type="PROSITE" id="PS51888">
    <property type="entry name" value="CLIP"/>
    <property type="match status" value="1"/>
</dbReference>
<comment type="subcellular location">
    <subcellularLocation>
        <location evidence="11">Secreted</location>
    </subcellularLocation>
</comment>
<keyword evidence="2 11" id="KW-0732">Signal</keyword>
<evidence type="ECO:0000256" key="11">
    <source>
        <dbReference type="RuleBase" id="RU366078"/>
    </source>
</evidence>
<dbReference type="Proteomes" id="UP000594454">
    <property type="component" value="Chromosome 3"/>
</dbReference>
<dbReference type="SUPFAM" id="SSF50494">
    <property type="entry name" value="Trypsin-like serine proteases"/>
    <property type="match status" value="1"/>
</dbReference>
<keyword evidence="5" id="KW-0106">Calcium</keyword>
<dbReference type="PROSITE" id="PS50240">
    <property type="entry name" value="TRYPSIN_DOM"/>
    <property type="match status" value="1"/>
</dbReference>
<dbReference type="Gene3D" id="3.30.1640.30">
    <property type="match status" value="1"/>
</dbReference>
<dbReference type="EMBL" id="LR899011">
    <property type="protein sequence ID" value="CAD7084977.1"/>
    <property type="molecule type" value="Genomic_DNA"/>
</dbReference>
<dbReference type="FunFam" id="2.40.10.10:FF:000028">
    <property type="entry name" value="Serine protease easter"/>
    <property type="match status" value="1"/>
</dbReference>